<dbReference type="EMBL" id="JAQMPJ010000013">
    <property type="protein sequence ID" value="MDB9006100.1"/>
    <property type="molecule type" value="Genomic_DNA"/>
</dbReference>
<proteinExistence type="predicted"/>
<reference evidence="3" key="2">
    <citation type="submission" date="2023-01" db="EMBL/GenBank/DDBJ databases">
        <title>Human gut microbiome strain richness.</title>
        <authorList>
            <person name="Chen-Liaw A."/>
        </authorList>
    </citation>
    <scope>NUCLEOTIDE SEQUENCE</scope>
    <source>
        <strain evidence="3">RTP21484st1_E5_RTP21484_190118</strain>
    </source>
</reference>
<protein>
    <submittedName>
        <fullName evidence="2">Uncharacterized protein</fullName>
    </submittedName>
</protein>
<evidence type="ECO:0000313" key="3">
    <source>
        <dbReference type="EMBL" id="MDB9006100.1"/>
    </source>
</evidence>
<reference evidence="4" key="3">
    <citation type="submission" date="2023-03" db="EMBL/GenBank/DDBJ databases">
        <title>Parabacteroides distasonis, a bacteria resistant against UC.</title>
        <authorList>
            <person name="Dai W."/>
        </authorList>
    </citation>
    <scope>NUCLEOTIDE SEQUENCE</scope>
    <source>
        <strain evidence="4">F1-28</strain>
    </source>
</reference>
<reference evidence="2 5" key="1">
    <citation type="submission" date="2015-09" db="EMBL/GenBank/DDBJ databases">
        <authorList>
            <consortium name="Pathogen Informatics"/>
        </authorList>
    </citation>
    <scope>NUCLEOTIDE SEQUENCE [LARGE SCALE GENOMIC DNA]</scope>
    <source>
        <strain evidence="2 5">2789STDY5608872</strain>
    </source>
</reference>
<evidence type="ECO:0000313" key="5">
    <source>
        <dbReference type="Proteomes" id="UP000095591"/>
    </source>
</evidence>
<dbReference type="EMBL" id="CP120353">
    <property type="protein sequence ID" value="WET64471.1"/>
    <property type="molecule type" value="Genomic_DNA"/>
</dbReference>
<feature type="chain" id="PRO_5014252605" evidence="1">
    <location>
        <begin position="18"/>
        <end position="291"/>
    </location>
</feature>
<dbReference type="EMBL" id="CYXP01000012">
    <property type="protein sequence ID" value="CUN32435.1"/>
    <property type="molecule type" value="Genomic_DNA"/>
</dbReference>
<evidence type="ECO:0000256" key="1">
    <source>
        <dbReference type="SAM" id="SignalP"/>
    </source>
</evidence>
<dbReference type="Proteomes" id="UP001210126">
    <property type="component" value="Unassembled WGS sequence"/>
</dbReference>
<sequence>MKKYSIVISLFAMLLTACDPTVEEEGSIAASMTEAQLEQAATLMQTVEGQNKFTYATNPSTTVQILDPSGNILTTGTSGSFDLTPGGEESQTFTIRTINQDGSITSFQKTFSITTYVDVDPAWAYLCGDGEKVWTYDSEVLGGCWGNLGYKAASNAEDFITNKNGIWWTCAPADLTGQLEGLKVPATGEETPDAYMTFILSGKKIVKNTGSQTINEGTFSFDMTASDSWEIGKLYTSEGAILFPYMINGNGYKPTEFDIMLLNDKNLVLTYAASGTAQWGEATFWAFKAKE</sequence>
<dbReference type="RefSeq" id="WP_005865624.1">
    <property type="nucleotide sequence ID" value="NZ_CACRUW010000002.1"/>
</dbReference>
<gene>
    <name evidence="2" type="ORF">ERS852429_04025</name>
    <name evidence="4" type="ORF">P2T59_00395</name>
    <name evidence="3" type="ORF">PN599_13950</name>
</gene>
<dbReference type="Proteomes" id="UP001221009">
    <property type="component" value="Chromosome"/>
</dbReference>
<organism evidence="2 5">
    <name type="scientific">Parabacteroides distasonis</name>
    <dbReference type="NCBI Taxonomy" id="823"/>
    <lineage>
        <taxon>Bacteria</taxon>
        <taxon>Pseudomonadati</taxon>
        <taxon>Bacteroidota</taxon>
        <taxon>Bacteroidia</taxon>
        <taxon>Bacteroidales</taxon>
        <taxon>Tannerellaceae</taxon>
        <taxon>Parabacteroides</taxon>
    </lineage>
</organism>
<accession>A0A174T8J1</accession>
<keyword evidence="1" id="KW-0732">Signal</keyword>
<evidence type="ECO:0000313" key="4">
    <source>
        <dbReference type="EMBL" id="WET64471.1"/>
    </source>
</evidence>
<dbReference type="Proteomes" id="UP000095591">
    <property type="component" value="Unassembled WGS sequence"/>
</dbReference>
<feature type="signal peptide" evidence="1">
    <location>
        <begin position="1"/>
        <end position="17"/>
    </location>
</feature>
<dbReference type="PROSITE" id="PS51257">
    <property type="entry name" value="PROKAR_LIPOPROTEIN"/>
    <property type="match status" value="1"/>
</dbReference>
<dbReference type="AlphaFoldDB" id="A0A174T8J1"/>
<name>A0A174T8J1_PARDI</name>
<evidence type="ECO:0000313" key="2">
    <source>
        <dbReference type="EMBL" id="CUN32435.1"/>
    </source>
</evidence>